<reference evidence="1" key="1">
    <citation type="submission" date="2020-04" db="EMBL/GenBank/DDBJ databases">
        <title>A chromosome-scale assembly and high-density genetic map of the yellow drum (Nibea albiflora) genome.</title>
        <authorList>
            <person name="Xu D."/>
            <person name="Zhang W."/>
            <person name="Chen R."/>
            <person name="Tan P."/>
            <person name="Wang L."/>
            <person name="Song H."/>
            <person name="Tian L."/>
            <person name="Zhu Q."/>
            <person name="Wang B."/>
        </authorList>
    </citation>
    <scope>NUCLEOTIDE SEQUENCE</scope>
    <source>
        <strain evidence="1">ZJHYS-2018</strain>
    </source>
</reference>
<dbReference type="EMBL" id="CM024790">
    <property type="protein sequence ID" value="KAG8007253.1"/>
    <property type="molecule type" value="Genomic_DNA"/>
</dbReference>
<evidence type="ECO:0000313" key="1">
    <source>
        <dbReference type="EMBL" id="KAG8007253.1"/>
    </source>
</evidence>
<name>A0ACB7EYE0_NIBAL</name>
<comment type="caution">
    <text evidence="1">The sequence shown here is derived from an EMBL/GenBank/DDBJ whole genome shotgun (WGS) entry which is preliminary data.</text>
</comment>
<proteinExistence type="predicted"/>
<dbReference type="Proteomes" id="UP000805704">
    <property type="component" value="Chromosome 2"/>
</dbReference>
<protein>
    <submittedName>
        <fullName evidence="1">Uncharacterized protein</fullName>
    </submittedName>
</protein>
<evidence type="ECO:0000313" key="2">
    <source>
        <dbReference type="Proteomes" id="UP000805704"/>
    </source>
</evidence>
<gene>
    <name evidence="1" type="ORF">GBF38_008485</name>
</gene>
<accession>A0ACB7EYE0</accession>
<keyword evidence="2" id="KW-1185">Reference proteome</keyword>
<sequence>MNGAECSRDSEWRRKTGRVRVRRRAPRGRRAARSRRRRQESEAAVCTCCQNSLRYNGGVYHELVIGRCDENTTKESNYCGEETTERTKELKVTSDTLHKKKKKKKVYRLGGAAVVLEQELGEQAGQE</sequence>
<organism evidence="1 2">
    <name type="scientific">Nibea albiflora</name>
    <name type="common">Yellow drum</name>
    <name type="synonym">Corvina albiflora</name>
    <dbReference type="NCBI Taxonomy" id="240163"/>
    <lineage>
        <taxon>Eukaryota</taxon>
        <taxon>Metazoa</taxon>
        <taxon>Chordata</taxon>
        <taxon>Craniata</taxon>
        <taxon>Vertebrata</taxon>
        <taxon>Euteleostomi</taxon>
        <taxon>Actinopterygii</taxon>
        <taxon>Neopterygii</taxon>
        <taxon>Teleostei</taxon>
        <taxon>Neoteleostei</taxon>
        <taxon>Acanthomorphata</taxon>
        <taxon>Eupercaria</taxon>
        <taxon>Sciaenidae</taxon>
        <taxon>Nibea</taxon>
    </lineage>
</organism>